<sequence>MADQCAPAVLKDNHSYEIIYSVAASSTAAWRNRNDRKRTTTTFLGVEIATTMRSIVKSCLECRIKKATLPEPPTRDHPRYRLAYDHNSFTFVGLDYFGPFSVTVGRQHQKGYLALFMCVTTRVVHLEIAANLTADSDVLALRRMITCQA</sequence>
<reference evidence="1 2" key="1">
    <citation type="journal article" date="2019" name="Commun. Biol.">
        <title>The bagworm genome reveals a unique fibroin gene that provides high tensile strength.</title>
        <authorList>
            <person name="Kono N."/>
            <person name="Nakamura H."/>
            <person name="Ohtoshi R."/>
            <person name="Tomita M."/>
            <person name="Numata K."/>
            <person name="Arakawa K."/>
        </authorList>
    </citation>
    <scope>NUCLEOTIDE SEQUENCE [LARGE SCALE GENOMIC DNA]</scope>
</reference>
<keyword evidence="2" id="KW-1185">Reference proteome</keyword>
<gene>
    <name evidence="1" type="ORF">EVAR_55725_1</name>
</gene>
<accession>A0A4C1Z300</accession>
<evidence type="ECO:0000313" key="2">
    <source>
        <dbReference type="Proteomes" id="UP000299102"/>
    </source>
</evidence>
<dbReference type="OrthoDB" id="8958038at2759"/>
<comment type="caution">
    <text evidence="1">The sequence shown here is derived from an EMBL/GenBank/DDBJ whole genome shotgun (WGS) entry which is preliminary data.</text>
</comment>
<dbReference type="Gene3D" id="3.30.420.10">
    <property type="entry name" value="Ribonuclease H-like superfamily/Ribonuclease H"/>
    <property type="match status" value="1"/>
</dbReference>
<dbReference type="STRING" id="151549.A0A4C1Z300"/>
<proteinExistence type="predicted"/>
<dbReference type="PANTHER" id="PTHR47331:SF1">
    <property type="entry name" value="GAG-LIKE PROTEIN"/>
    <property type="match status" value="1"/>
</dbReference>
<dbReference type="PANTHER" id="PTHR47331">
    <property type="entry name" value="PHD-TYPE DOMAIN-CONTAINING PROTEIN"/>
    <property type="match status" value="1"/>
</dbReference>
<dbReference type="Proteomes" id="UP000299102">
    <property type="component" value="Unassembled WGS sequence"/>
</dbReference>
<dbReference type="GO" id="GO:0003676">
    <property type="term" value="F:nucleic acid binding"/>
    <property type="evidence" value="ECO:0007669"/>
    <property type="project" value="InterPro"/>
</dbReference>
<evidence type="ECO:0008006" key="3">
    <source>
        <dbReference type="Google" id="ProtNLM"/>
    </source>
</evidence>
<name>A0A4C1Z300_EUMVA</name>
<evidence type="ECO:0000313" key="1">
    <source>
        <dbReference type="EMBL" id="GBP81229.1"/>
    </source>
</evidence>
<dbReference type="InterPro" id="IPR036397">
    <property type="entry name" value="RNaseH_sf"/>
</dbReference>
<protein>
    <recommendedName>
        <fullName evidence="3">Integrase zinc-binding domain-containing protein</fullName>
    </recommendedName>
</protein>
<dbReference type="AlphaFoldDB" id="A0A4C1Z300"/>
<dbReference type="EMBL" id="BGZK01001501">
    <property type="protein sequence ID" value="GBP81229.1"/>
    <property type="molecule type" value="Genomic_DNA"/>
</dbReference>
<organism evidence="1 2">
    <name type="scientific">Eumeta variegata</name>
    <name type="common">Bagworm moth</name>
    <name type="synonym">Eumeta japonica</name>
    <dbReference type="NCBI Taxonomy" id="151549"/>
    <lineage>
        <taxon>Eukaryota</taxon>
        <taxon>Metazoa</taxon>
        <taxon>Ecdysozoa</taxon>
        <taxon>Arthropoda</taxon>
        <taxon>Hexapoda</taxon>
        <taxon>Insecta</taxon>
        <taxon>Pterygota</taxon>
        <taxon>Neoptera</taxon>
        <taxon>Endopterygota</taxon>
        <taxon>Lepidoptera</taxon>
        <taxon>Glossata</taxon>
        <taxon>Ditrysia</taxon>
        <taxon>Tineoidea</taxon>
        <taxon>Psychidae</taxon>
        <taxon>Oiketicinae</taxon>
        <taxon>Eumeta</taxon>
    </lineage>
</organism>